<name>A0AC35TFZ2_9BILA</name>
<reference evidence="2" key="1">
    <citation type="submission" date="2016-11" db="UniProtKB">
        <authorList>
            <consortium name="WormBaseParasite"/>
        </authorList>
    </citation>
    <scope>IDENTIFICATION</scope>
    <source>
        <strain evidence="2">KR3021</strain>
    </source>
</reference>
<organism evidence="1 2">
    <name type="scientific">Rhabditophanes sp. KR3021</name>
    <dbReference type="NCBI Taxonomy" id="114890"/>
    <lineage>
        <taxon>Eukaryota</taxon>
        <taxon>Metazoa</taxon>
        <taxon>Ecdysozoa</taxon>
        <taxon>Nematoda</taxon>
        <taxon>Chromadorea</taxon>
        <taxon>Rhabditida</taxon>
        <taxon>Tylenchina</taxon>
        <taxon>Panagrolaimomorpha</taxon>
        <taxon>Strongyloidoidea</taxon>
        <taxon>Alloionematidae</taxon>
        <taxon>Rhabditophanes</taxon>
    </lineage>
</organism>
<sequence>LFITKLWLSASSILLLDPKKTVSASSDPCTDSLDICPKWKENGFCSSQFYSKSYRASICRKSCTMC</sequence>
<dbReference type="WBParaSite" id="RSKR_0000015550.1">
    <property type="protein sequence ID" value="RSKR_0000015550.1"/>
    <property type="gene ID" value="RSKR_0000015550"/>
</dbReference>
<proteinExistence type="predicted"/>
<accession>A0AC35TFZ2</accession>
<evidence type="ECO:0000313" key="1">
    <source>
        <dbReference type="Proteomes" id="UP000095286"/>
    </source>
</evidence>
<protein>
    <submittedName>
        <fullName evidence="2">ShKT domain-containing protein</fullName>
    </submittedName>
</protein>
<dbReference type="Proteomes" id="UP000095286">
    <property type="component" value="Unplaced"/>
</dbReference>
<evidence type="ECO:0000313" key="2">
    <source>
        <dbReference type="WBParaSite" id="RSKR_0000015550.1"/>
    </source>
</evidence>